<feature type="domain" description="Flagellar hook-associated protein 2 N-terminal" evidence="6">
    <location>
        <begin position="14"/>
        <end position="109"/>
    </location>
</feature>
<accession>A0A5D0CQ06</accession>
<comment type="caution">
    <text evidence="8">The sequence shown here is derived from an EMBL/GenBank/DDBJ whole genome shotgun (WGS) entry which is preliminary data.</text>
</comment>
<evidence type="ECO:0000256" key="1">
    <source>
        <dbReference type="ARBA" id="ARBA00009764"/>
    </source>
</evidence>
<comment type="subunit">
    <text evidence="2 5">Homopentamer.</text>
</comment>
<dbReference type="GO" id="GO:0009424">
    <property type="term" value="C:bacterial-type flagellum hook"/>
    <property type="evidence" value="ECO:0007669"/>
    <property type="project" value="UniProtKB-UniRule"/>
</dbReference>
<keyword evidence="5" id="KW-0964">Secreted</keyword>
<evidence type="ECO:0000313" key="8">
    <source>
        <dbReference type="EMBL" id="TYA11872.1"/>
    </source>
</evidence>
<dbReference type="InterPro" id="IPR040026">
    <property type="entry name" value="FliD"/>
</dbReference>
<evidence type="ECO:0000313" key="9">
    <source>
        <dbReference type="Proteomes" id="UP000325218"/>
    </source>
</evidence>
<dbReference type="Pfam" id="PF07195">
    <property type="entry name" value="FliD_C"/>
    <property type="match status" value="1"/>
</dbReference>
<evidence type="ECO:0000256" key="2">
    <source>
        <dbReference type="ARBA" id="ARBA00011255"/>
    </source>
</evidence>
<feature type="domain" description="Flagellar hook-associated protein 2 C-terminal" evidence="7">
    <location>
        <begin position="248"/>
        <end position="484"/>
    </location>
</feature>
<dbReference type="InterPro" id="IPR010809">
    <property type="entry name" value="FliD_C"/>
</dbReference>
<comment type="similarity">
    <text evidence="1 5">Belongs to the FliD family.</text>
</comment>
<dbReference type="OrthoDB" id="9776025at2"/>
<dbReference type="Pfam" id="PF02465">
    <property type="entry name" value="FliD_N"/>
    <property type="match status" value="1"/>
</dbReference>
<evidence type="ECO:0000259" key="7">
    <source>
        <dbReference type="Pfam" id="PF07195"/>
    </source>
</evidence>
<comment type="subcellular location">
    <subcellularLocation>
        <location evidence="5">Secreted</location>
    </subcellularLocation>
    <subcellularLocation>
        <location evidence="5">Bacterial flagellum</location>
    </subcellularLocation>
</comment>
<keyword evidence="3" id="KW-0175">Coiled coil</keyword>
<evidence type="ECO:0000256" key="3">
    <source>
        <dbReference type="ARBA" id="ARBA00023054"/>
    </source>
</evidence>
<dbReference type="Proteomes" id="UP000325218">
    <property type="component" value="Unassembled WGS sequence"/>
</dbReference>
<keyword evidence="9" id="KW-1185">Reference proteome</keyword>
<reference evidence="8 9" key="1">
    <citation type="submission" date="2019-08" db="EMBL/GenBank/DDBJ databases">
        <title>Genome sequencing of Paenibacillus faecis DSM 23593(T).</title>
        <authorList>
            <person name="Kook J.-K."/>
            <person name="Park S.-N."/>
            <person name="Lim Y.K."/>
        </authorList>
    </citation>
    <scope>NUCLEOTIDE SEQUENCE [LARGE SCALE GENOMIC DNA]</scope>
    <source>
        <strain evidence="8 9">DSM 23593</strain>
    </source>
</reference>
<gene>
    <name evidence="8" type="ORF">FRY98_14065</name>
</gene>
<dbReference type="GO" id="GO:0005576">
    <property type="term" value="C:extracellular region"/>
    <property type="evidence" value="ECO:0007669"/>
    <property type="project" value="UniProtKB-SubCell"/>
</dbReference>
<dbReference type="GO" id="GO:0007155">
    <property type="term" value="P:cell adhesion"/>
    <property type="evidence" value="ECO:0007669"/>
    <property type="project" value="InterPro"/>
</dbReference>
<name>A0A5D0CQ06_9BACL</name>
<protein>
    <recommendedName>
        <fullName evidence="5">Flagellar hook-associated protein 2</fullName>
        <shortName evidence="5">HAP2</shortName>
    </recommendedName>
    <alternativeName>
        <fullName evidence="5">Flagellar cap protein</fullName>
    </alternativeName>
</protein>
<organism evidence="8 9">
    <name type="scientific">Paenibacillus faecis</name>
    <dbReference type="NCBI Taxonomy" id="862114"/>
    <lineage>
        <taxon>Bacteria</taxon>
        <taxon>Bacillati</taxon>
        <taxon>Bacillota</taxon>
        <taxon>Bacilli</taxon>
        <taxon>Bacillales</taxon>
        <taxon>Paenibacillaceae</taxon>
        <taxon>Paenibacillus</taxon>
    </lineage>
</organism>
<evidence type="ECO:0000256" key="4">
    <source>
        <dbReference type="ARBA" id="ARBA00023143"/>
    </source>
</evidence>
<dbReference type="GO" id="GO:0009421">
    <property type="term" value="C:bacterial-type flagellum filament cap"/>
    <property type="evidence" value="ECO:0007669"/>
    <property type="project" value="InterPro"/>
</dbReference>
<evidence type="ECO:0000259" key="6">
    <source>
        <dbReference type="Pfam" id="PF02465"/>
    </source>
</evidence>
<dbReference type="PANTHER" id="PTHR30288">
    <property type="entry name" value="FLAGELLAR CAP/ASSEMBLY PROTEIN FLID"/>
    <property type="match status" value="1"/>
</dbReference>
<dbReference type="InterPro" id="IPR003481">
    <property type="entry name" value="FliD_N"/>
</dbReference>
<dbReference type="EMBL" id="VSDO01000003">
    <property type="protein sequence ID" value="TYA11872.1"/>
    <property type="molecule type" value="Genomic_DNA"/>
</dbReference>
<keyword evidence="4 5" id="KW-0975">Bacterial flagellum</keyword>
<comment type="function">
    <text evidence="5">Required for morphogenesis and for the elongation of the flagellar filament by facilitating polymerization of the flagellin monomers at the tip of growing filament. Forms a capping structure, which prevents flagellin subunits (transported through the central channel of the flagellum) from leaking out without polymerization at the distal end.</text>
</comment>
<proteinExistence type="inferred from homology"/>
<evidence type="ECO:0000256" key="5">
    <source>
        <dbReference type="RuleBase" id="RU362066"/>
    </source>
</evidence>
<dbReference type="PANTHER" id="PTHR30288:SF0">
    <property type="entry name" value="FLAGELLAR HOOK-ASSOCIATED PROTEIN 2"/>
    <property type="match status" value="1"/>
</dbReference>
<sequence>MVLMPTVTFPGLASGFNSKEYIDAVMKAERIPYNRLEEKKEITTAYKGVFDNLRTKLTKFKDAAADLKLVGSFSVNNATVSDATKMTVTAGESALAGSYAINVTDLAKQGVYQSKVMQQNADISGLVGQKIQLKVSDSEIAEIELTGANIDEVLNNLAKSINNNTKSGVSASIVQTSSTEKRLVLTSKETGVAHEINFMEPITNWSTLTPEDRKQVLQPTGDHPVIFMSSSVKSALGFDAADAHIQAASDAQLKINGVSVSSASNSVKDAIPGVTMQLTATGESTVKVSQDTDKIVSKVQAFVDAYNDIIKTIKANTPKSSKNSDGSLTLTLQGDSTLRTLRNELGSWMDSIVGDVQGFKLLSDIGLEVDKGVKTAALMTGEIKFDTELFKSKLAENPEAVQKMFTASTTKGDAVDGIGAIFENNLTPWTRSTDGYMASRITAYESDIKFMTEQLDNMDLRLKKRQATLESKFVNLEKVMSGLNNQLTWIKGQVASLTKSSSSN</sequence>
<dbReference type="AlphaFoldDB" id="A0A5D0CQ06"/>
<dbReference type="GO" id="GO:0071973">
    <property type="term" value="P:bacterial-type flagellum-dependent cell motility"/>
    <property type="evidence" value="ECO:0007669"/>
    <property type="project" value="TreeGrafter"/>
</dbReference>